<dbReference type="Proteomes" id="UP000198656">
    <property type="component" value="Unassembled WGS sequence"/>
</dbReference>
<reference evidence="2" key="1">
    <citation type="submission" date="2016-10" db="EMBL/GenBank/DDBJ databases">
        <authorList>
            <person name="Varghese N."/>
            <person name="Submissions S."/>
        </authorList>
    </citation>
    <scope>NUCLEOTIDE SEQUENCE [LARGE SCALE GENOMIC DNA]</scope>
    <source>
        <strain evidence="2">DSM 8344</strain>
    </source>
</reference>
<dbReference type="EMBL" id="FNCP01000013">
    <property type="protein sequence ID" value="SDH40455.1"/>
    <property type="molecule type" value="Genomic_DNA"/>
</dbReference>
<sequence>MATNKKGSRKIIVCDTEYRWRATGNDGWISVAIWPANKDDVRLTGTFFYHDEYENDHKRSFKKVKGQIIITNKIIRRIIESVGVEIIQNTKGQINLGSVEKIVDIKDALREEI</sequence>
<proteinExistence type="predicted"/>
<dbReference type="RefSeq" id="WP_092333573.1">
    <property type="nucleotide sequence ID" value="NZ_FNCP01000013.1"/>
</dbReference>
<gene>
    <name evidence="1" type="ORF">SAMN05443529_1134</name>
</gene>
<evidence type="ECO:0000313" key="2">
    <source>
        <dbReference type="Proteomes" id="UP000198656"/>
    </source>
</evidence>
<keyword evidence="2" id="KW-1185">Reference proteome</keyword>
<dbReference type="OrthoDB" id="196248at2"/>
<evidence type="ECO:0000313" key="1">
    <source>
        <dbReference type="EMBL" id="SDH40455.1"/>
    </source>
</evidence>
<name>A0A1G8C4Y1_9FIRM</name>
<dbReference type="STRING" id="1121419.SAMN05443529_1134"/>
<protein>
    <submittedName>
        <fullName evidence="1">Uncharacterized protein</fullName>
    </submittedName>
</protein>
<dbReference type="AlphaFoldDB" id="A0A1G8C4Y1"/>
<organism evidence="1 2">
    <name type="scientific">Desulfosporosinus hippei DSM 8344</name>
    <dbReference type="NCBI Taxonomy" id="1121419"/>
    <lineage>
        <taxon>Bacteria</taxon>
        <taxon>Bacillati</taxon>
        <taxon>Bacillota</taxon>
        <taxon>Clostridia</taxon>
        <taxon>Eubacteriales</taxon>
        <taxon>Desulfitobacteriaceae</taxon>
        <taxon>Desulfosporosinus</taxon>
    </lineage>
</organism>
<accession>A0A1G8C4Y1</accession>